<proteinExistence type="predicted"/>
<dbReference type="EMBL" id="CAJHUB010000677">
    <property type="protein sequence ID" value="CAD7676586.1"/>
    <property type="molecule type" value="Genomic_DNA"/>
</dbReference>
<reference evidence="1" key="1">
    <citation type="submission" date="2020-12" db="EMBL/GenBank/DDBJ databases">
        <authorList>
            <consortium name="Molecular Ecology Group"/>
        </authorList>
    </citation>
    <scope>NUCLEOTIDE SEQUENCE</scope>
    <source>
        <strain evidence="1">TBG_1078</strain>
    </source>
</reference>
<evidence type="ECO:0000313" key="2">
    <source>
        <dbReference type="Proteomes" id="UP000645828"/>
    </source>
</evidence>
<dbReference type="AlphaFoldDB" id="A0A811YH23"/>
<keyword evidence="2" id="KW-1185">Reference proteome</keyword>
<protein>
    <submittedName>
        <fullName evidence="1">(raccoon dog) hypothetical protein</fullName>
    </submittedName>
</protein>
<comment type="caution">
    <text evidence="1">The sequence shown here is derived from an EMBL/GenBank/DDBJ whole genome shotgun (WGS) entry which is preliminary data.</text>
</comment>
<organism evidence="1 2">
    <name type="scientific">Nyctereutes procyonoides</name>
    <name type="common">Raccoon dog</name>
    <name type="synonym">Canis procyonoides</name>
    <dbReference type="NCBI Taxonomy" id="34880"/>
    <lineage>
        <taxon>Eukaryota</taxon>
        <taxon>Metazoa</taxon>
        <taxon>Chordata</taxon>
        <taxon>Craniata</taxon>
        <taxon>Vertebrata</taxon>
        <taxon>Euteleostomi</taxon>
        <taxon>Mammalia</taxon>
        <taxon>Eutheria</taxon>
        <taxon>Laurasiatheria</taxon>
        <taxon>Carnivora</taxon>
        <taxon>Caniformia</taxon>
        <taxon>Canidae</taxon>
        <taxon>Nyctereutes</taxon>
    </lineage>
</organism>
<dbReference type="Proteomes" id="UP000645828">
    <property type="component" value="Unassembled WGS sequence"/>
</dbReference>
<sequence length="95" mass="10051">MPGGIMSKTPALLNYPAFAVTETLWLRDPGGLKWPMNLGSAACGSQGLESGPVDASSPFPAVALKGICLVTCYLGVSKHRTEFREYSADFCTPVV</sequence>
<evidence type="ECO:0000313" key="1">
    <source>
        <dbReference type="EMBL" id="CAD7676586.1"/>
    </source>
</evidence>
<name>A0A811YH23_NYCPR</name>
<accession>A0A811YH23</accession>
<gene>
    <name evidence="1" type="ORF">NYPRO_LOCUS9381</name>
</gene>